<name>A0A0G1A8V8_9BACT</name>
<comment type="caution">
    <text evidence="1">The sequence shown here is derived from an EMBL/GenBank/DDBJ whole genome shotgun (WGS) entry which is preliminary data.</text>
</comment>
<evidence type="ECO:0000313" key="1">
    <source>
        <dbReference type="EMBL" id="KKS30556.1"/>
    </source>
</evidence>
<dbReference type="Proteomes" id="UP000034160">
    <property type="component" value="Unassembled WGS sequence"/>
</dbReference>
<organism evidence="1 2">
    <name type="scientific">Candidatus Amesbacteria bacterium GW2011_GWA2_42_12</name>
    <dbReference type="NCBI Taxonomy" id="1618356"/>
    <lineage>
        <taxon>Bacteria</taxon>
        <taxon>Candidatus Amesiibacteriota</taxon>
    </lineage>
</organism>
<dbReference type="STRING" id="1618356.UU93_C0035G0010"/>
<proteinExistence type="predicted"/>
<dbReference type="AlphaFoldDB" id="A0A0G1A8V8"/>
<reference evidence="1 2" key="1">
    <citation type="journal article" date="2015" name="Nature">
        <title>rRNA introns, odd ribosomes, and small enigmatic genomes across a large radiation of phyla.</title>
        <authorList>
            <person name="Brown C.T."/>
            <person name="Hug L.A."/>
            <person name="Thomas B.C."/>
            <person name="Sharon I."/>
            <person name="Castelle C.J."/>
            <person name="Singh A."/>
            <person name="Wilkins M.J."/>
            <person name="Williams K.H."/>
            <person name="Banfield J.F."/>
        </authorList>
    </citation>
    <scope>NUCLEOTIDE SEQUENCE [LARGE SCALE GENOMIC DNA]</scope>
</reference>
<dbReference type="EMBL" id="LCCN01000035">
    <property type="protein sequence ID" value="KKS30556.1"/>
    <property type="molecule type" value="Genomic_DNA"/>
</dbReference>
<gene>
    <name evidence="1" type="ORF">UU93_C0035G0010</name>
</gene>
<sequence>MDTVLQIPLSADLRSKSLISAREMGFSSLQEAVRVFLTNLATNKMHISIQQKPTIIKLSEKAEKRYARIVEDIKKGRHVGVAHSVNELMQKLHEG</sequence>
<accession>A0A0G1A8V8</accession>
<protein>
    <submittedName>
        <fullName evidence="1">Uncharacterized protein</fullName>
    </submittedName>
</protein>
<evidence type="ECO:0000313" key="2">
    <source>
        <dbReference type="Proteomes" id="UP000034160"/>
    </source>
</evidence>